<feature type="compositionally biased region" description="Polar residues" evidence="1">
    <location>
        <begin position="209"/>
        <end position="221"/>
    </location>
</feature>
<accession>A0A317SFG0</accession>
<keyword evidence="4" id="KW-1185">Reference proteome</keyword>
<feature type="region of interest" description="Disordered" evidence="1">
    <location>
        <begin position="189"/>
        <end position="288"/>
    </location>
</feature>
<protein>
    <recommendedName>
        <fullName evidence="5">GPI anchored protein</fullName>
    </recommendedName>
</protein>
<feature type="chain" id="PRO_5016414573" description="GPI anchored protein" evidence="2">
    <location>
        <begin position="19"/>
        <end position="306"/>
    </location>
</feature>
<feature type="compositionally biased region" description="Gly residues" evidence="1">
    <location>
        <begin position="248"/>
        <end position="278"/>
    </location>
</feature>
<evidence type="ECO:0000256" key="1">
    <source>
        <dbReference type="SAM" id="MobiDB-lite"/>
    </source>
</evidence>
<dbReference type="Proteomes" id="UP000246991">
    <property type="component" value="Unassembled WGS sequence"/>
</dbReference>
<evidence type="ECO:0008006" key="5">
    <source>
        <dbReference type="Google" id="ProtNLM"/>
    </source>
</evidence>
<dbReference type="OrthoDB" id="5152093at2759"/>
<sequence>MKVTQLLLLGASIGVATASEKFEPNLKPINRRDAIPIPDVFMNAIQAVPVLRKRDLDELIHPASTLGGVVKRSFLGPRQWGCGAVGQISCPSSGSTPTPTRPPTSAGLSTSTGSTTFRLPTSHTKPSPICPTGYSPCSGSNTCCPAGVKCLPDKKCDSKCSATDVRCGTGCCKKGFTCNTSTSLCAGTGSGDVNDSDDSSSDSSSSRSIPNRPTISATTPRGPSAETGVGTSENTGNGGSGSSKSSGSSGGSSDGSSGGGSDGSSGGSFGGSSGGSSSGGVSLSGPRLVAGMGMAGAVALVGIALL</sequence>
<evidence type="ECO:0000313" key="3">
    <source>
        <dbReference type="EMBL" id="PWW72928.1"/>
    </source>
</evidence>
<evidence type="ECO:0000313" key="4">
    <source>
        <dbReference type="Proteomes" id="UP000246991"/>
    </source>
</evidence>
<feature type="signal peptide" evidence="2">
    <location>
        <begin position="1"/>
        <end position="18"/>
    </location>
</feature>
<feature type="compositionally biased region" description="Low complexity" evidence="1">
    <location>
        <begin position="279"/>
        <end position="288"/>
    </location>
</feature>
<feature type="region of interest" description="Disordered" evidence="1">
    <location>
        <begin position="91"/>
        <end position="122"/>
    </location>
</feature>
<comment type="caution">
    <text evidence="3">The sequence shown here is derived from an EMBL/GenBank/DDBJ whole genome shotgun (WGS) entry which is preliminary data.</text>
</comment>
<dbReference type="STRING" id="42249.A0A317SFG0"/>
<keyword evidence="2" id="KW-0732">Signal</keyword>
<dbReference type="AlphaFoldDB" id="A0A317SFG0"/>
<proteinExistence type="predicted"/>
<dbReference type="EMBL" id="PYWC01000091">
    <property type="protein sequence ID" value="PWW72928.1"/>
    <property type="molecule type" value="Genomic_DNA"/>
</dbReference>
<evidence type="ECO:0000256" key="2">
    <source>
        <dbReference type="SAM" id="SignalP"/>
    </source>
</evidence>
<organism evidence="3 4">
    <name type="scientific">Tuber magnatum</name>
    <name type="common">white Piedmont truffle</name>
    <dbReference type="NCBI Taxonomy" id="42249"/>
    <lineage>
        <taxon>Eukaryota</taxon>
        <taxon>Fungi</taxon>
        <taxon>Dikarya</taxon>
        <taxon>Ascomycota</taxon>
        <taxon>Pezizomycotina</taxon>
        <taxon>Pezizomycetes</taxon>
        <taxon>Pezizales</taxon>
        <taxon>Tuberaceae</taxon>
        <taxon>Tuber</taxon>
    </lineage>
</organism>
<name>A0A317SFG0_9PEZI</name>
<feature type="compositionally biased region" description="Low complexity" evidence="1">
    <location>
        <begin position="91"/>
        <end position="116"/>
    </location>
</feature>
<gene>
    <name evidence="3" type="ORF">C7212DRAFT_366524</name>
</gene>
<reference evidence="3 4" key="1">
    <citation type="submission" date="2018-03" db="EMBL/GenBank/DDBJ databases">
        <title>Genomes of Pezizomycetes fungi and the evolution of truffles.</title>
        <authorList>
            <person name="Murat C."/>
            <person name="Payen T."/>
            <person name="Noel B."/>
            <person name="Kuo A."/>
            <person name="Martin F.M."/>
        </authorList>
    </citation>
    <scope>NUCLEOTIDE SEQUENCE [LARGE SCALE GENOMIC DNA]</scope>
    <source>
        <strain evidence="3">091103-1</strain>
    </source>
</reference>